<keyword evidence="3" id="KW-1185">Reference proteome</keyword>
<dbReference type="Proteomes" id="UP000441523">
    <property type="component" value="Unassembled WGS sequence"/>
</dbReference>
<dbReference type="GO" id="GO:0010181">
    <property type="term" value="F:FMN binding"/>
    <property type="evidence" value="ECO:0007669"/>
    <property type="project" value="InterPro"/>
</dbReference>
<accession>A0A6N6MUJ2</accession>
<comment type="caution">
    <text evidence="2">The sequence shown here is derived from an EMBL/GenBank/DDBJ whole genome shotgun (WGS) entry which is preliminary data.</text>
</comment>
<gene>
    <name evidence="2" type="ORF">F6X51_13170</name>
</gene>
<dbReference type="Pfam" id="PF00724">
    <property type="entry name" value="Oxidored_FMN"/>
    <property type="match status" value="1"/>
</dbReference>
<dbReference type="SUPFAM" id="SSF51395">
    <property type="entry name" value="FMN-linked oxidoreductases"/>
    <property type="match status" value="1"/>
</dbReference>
<dbReference type="PANTHER" id="PTHR22893:SF91">
    <property type="entry name" value="NADPH DEHYDROGENASE 2-RELATED"/>
    <property type="match status" value="1"/>
</dbReference>
<organism evidence="2 3">
    <name type="scientific">Methylobacterium planeticum</name>
    <dbReference type="NCBI Taxonomy" id="2615211"/>
    <lineage>
        <taxon>Bacteria</taxon>
        <taxon>Pseudomonadati</taxon>
        <taxon>Pseudomonadota</taxon>
        <taxon>Alphaproteobacteria</taxon>
        <taxon>Hyphomicrobiales</taxon>
        <taxon>Methylobacteriaceae</taxon>
        <taxon>Methylobacterium</taxon>
    </lineage>
</organism>
<feature type="domain" description="NADH:flavin oxidoreductase/NADH oxidase N-terminal" evidence="1">
    <location>
        <begin position="4"/>
        <end position="163"/>
    </location>
</feature>
<dbReference type="GO" id="GO:0016491">
    <property type="term" value="F:oxidoreductase activity"/>
    <property type="evidence" value="ECO:0007669"/>
    <property type="project" value="InterPro"/>
</dbReference>
<dbReference type="InterPro" id="IPR045247">
    <property type="entry name" value="Oye-like"/>
</dbReference>
<proteinExistence type="predicted"/>
<protein>
    <recommendedName>
        <fullName evidence="1">NADH:flavin oxidoreductase/NADH oxidase N-terminal domain-containing protein</fullName>
    </recommendedName>
</protein>
<dbReference type="Gene3D" id="3.20.20.70">
    <property type="entry name" value="Aldolase class I"/>
    <property type="match status" value="1"/>
</dbReference>
<reference evidence="2 3" key="1">
    <citation type="submission" date="2019-09" db="EMBL/GenBank/DDBJ databases">
        <title>YIM 132548 draft genome.</title>
        <authorList>
            <person name="Jiang L."/>
        </authorList>
    </citation>
    <scope>NUCLEOTIDE SEQUENCE [LARGE SCALE GENOMIC DNA]</scope>
    <source>
        <strain evidence="2 3">YIM 132548</strain>
    </source>
</reference>
<dbReference type="PANTHER" id="PTHR22893">
    <property type="entry name" value="NADH OXIDOREDUCTASE-RELATED"/>
    <property type="match status" value="1"/>
</dbReference>
<name>A0A6N6MUJ2_9HYPH</name>
<evidence type="ECO:0000313" key="2">
    <source>
        <dbReference type="EMBL" id="KAB1073278.1"/>
    </source>
</evidence>
<dbReference type="InterPro" id="IPR013785">
    <property type="entry name" value="Aldolase_TIM"/>
</dbReference>
<sequence length="185" mass="19184">MSALFEPVQVGAFALTHRVVLAPLTRMRSEMPGNVPGDAMVEYYAQRATPGGLLIAEATFISRQGNGGYASPGIEDEAQVAGWAKVVEAVHTRGATILLQLWHAGRASHASLQPDGGHPVAPSAIDAGLYALLEGGPGPATPPRALGLDEVPAIIQQYHARTSSACVALRRVAQTIVPVPAVTPG</sequence>
<dbReference type="EMBL" id="VZZJ01000009">
    <property type="protein sequence ID" value="KAB1073278.1"/>
    <property type="molecule type" value="Genomic_DNA"/>
</dbReference>
<dbReference type="RefSeq" id="WP_150964108.1">
    <property type="nucleotide sequence ID" value="NZ_VZZJ01000009.1"/>
</dbReference>
<evidence type="ECO:0000313" key="3">
    <source>
        <dbReference type="Proteomes" id="UP000441523"/>
    </source>
</evidence>
<dbReference type="AlphaFoldDB" id="A0A6N6MUJ2"/>
<evidence type="ECO:0000259" key="1">
    <source>
        <dbReference type="Pfam" id="PF00724"/>
    </source>
</evidence>
<dbReference type="InterPro" id="IPR001155">
    <property type="entry name" value="OxRdtase_FMN_N"/>
</dbReference>